<name>A0A814KIM6_9BILA</name>
<keyword evidence="8" id="KW-1185">Reference proteome</keyword>
<dbReference type="SUPFAM" id="SSF81321">
    <property type="entry name" value="Family A G protein-coupled receptor-like"/>
    <property type="match status" value="1"/>
</dbReference>
<evidence type="ECO:0000259" key="6">
    <source>
        <dbReference type="PROSITE" id="PS50262"/>
    </source>
</evidence>
<comment type="caution">
    <text evidence="7">The sequence shown here is derived from an EMBL/GenBank/DDBJ whole genome shotgun (WGS) entry which is preliminary data.</text>
</comment>
<evidence type="ECO:0000256" key="1">
    <source>
        <dbReference type="ARBA" id="ARBA00004370"/>
    </source>
</evidence>
<evidence type="ECO:0000313" key="7">
    <source>
        <dbReference type="EMBL" id="CAF1051349.1"/>
    </source>
</evidence>
<dbReference type="EMBL" id="CAJNOC010005400">
    <property type="protein sequence ID" value="CAF1051349.1"/>
    <property type="molecule type" value="Genomic_DNA"/>
</dbReference>
<evidence type="ECO:0000313" key="8">
    <source>
        <dbReference type="Proteomes" id="UP000663879"/>
    </source>
</evidence>
<keyword evidence="2 5" id="KW-0812">Transmembrane</keyword>
<feature type="transmembrane region" description="Helical" evidence="5">
    <location>
        <begin position="6"/>
        <end position="33"/>
    </location>
</feature>
<protein>
    <recommendedName>
        <fullName evidence="6">G-protein coupled receptors family 1 profile domain-containing protein</fullName>
    </recommendedName>
</protein>
<sequence length="173" mass="20246">MSVFLIILKILSVLAILIIIFGVLTSLLSFYLCYRIKNNATFIFLSYLSLASIFTLYKFPMNGIMSTLFKVDYLHINVYECKIGIFLQYTSLETCAWILVLISVEQYLCVKVQHWRTIHFKPKRAYITVSCLVLFFIALNFNIFFTFGFEVDYPIEVIKNSTEFNITQNFTIE</sequence>
<evidence type="ECO:0000256" key="5">
    <source>
        <dbReference type="SAM" id="Phobius"/>
    </source>
</evidence>
<feature type="transmembrane region" description="Helical" evidence="5">
    <location>
        <begin position="40"/>
        <end position="59"/>
    </location>
</feature>
<keyword evidence="3 5" id="KW-1133">Transmembrane helix</keyword>
<accession>A0A814KIM6</accession>
<comment type="subcellular location">
    <subcellularLocation>
        <location evidence="1">Membrane</location>
    </subcellularLocation>
</comment>
<dbReference type="GO" id="GO:0016020">
    <property type="term" value="C:membrane"/>
    <property type="evidence" value="ECO:0007669"/>
    <property type="project" value="UniProtKB-SubCell"/>
</dbReference>
<feature type="transmembrane region" description="Helical" evidence="5">
    <location>
        <begin position="83"/>
        <end position="104"/>
    </location>
</feature>
<evidence type="ECO:0000256" key="2">
    <source>
        <dbReference type="ARBA" id="ARBA00022692"/>
    </source>
</evidence>
<proteinExistence type="predicted"/>
<dbReference type="PROSITE" id="PS50262">
    <property type="entry name" value="G_PROTEIN_RECEP_F1_2"/>
    <property type="match status" value="1"/>
</dbReference>
<dbReference type="Gene3D" id="1.20.1070.10">
    <property type="entry name" value="Rhodopsin 7-helix transmembrane proteins"/>
    <property type="match status" value="1"/>
</dbReference>
<dbReference type="AlphaFoldDB" id="A0A814KIM6"/>
<evidence type="ECO:0000256" key="3">
    <source>
        <dbReference type="ARBA" id="ARBA00022989"/>
    </source>
</evidence>
<dbReference type="InterPro" id="IPR017452">
    <property type="entry name" value="GPCR_Rhodpsn_7TM"/>
</dbReference>
<reference evidence="7" key="1">
    <citation type="submission" date="2021-02" db="EMBL/GenBank/DDBJ databases">
        <authorList>
            <person name="Nowell W R."/>
        </authorList>
    </citation>
    <scope>NUCLEOTIDE SEQUENCE</scope>
    <source>
        <strain evidence="7">Ploen Becks lab</strain>
    </source>
</reference>
<dbReference type="Proteomes" id="UP000663879">
    <property type="component" value="Unassembled WGS sequence"/>
</dbReference>
<feature type="domain" description="G-protein coupled receptors family 1 profile" evidence="6">
    <location>
        <begin position="22"/>
        <end position="173"/>
    </location>
</feature>
<dbReference type="OrthoDB" id="9983318at2759"/>
<organism evidence="7 8">
    <name type="scientific">Brachionus calyciflorus</name>
    <dbReference type="NCBI Taxonomy" id="104777"/>
    <lineage>
        <taxon>Eukaryota</taxon>
        <taxon>Metazoa</taxon>
        <taxon>Spiralia</taxon>
        <taxon>Gnathifera</taxon>
        <taxon>Rotifera</taxon>
        <taxon>Eurotatoria</taxon>
        <taxon>Monogononta</taxon>
        <taxon>Pseudotrocha</taxon>
        <taxon>Ploima</taxon>
        <taxon>Brachionidae</taxon>
        <taxon>Brachionus</taxon>
    </lineage>
</organism>
<evidence type="ECO:0000256" key="4">
    <source>
        <dbReference type="ARBA" id="ARBA00023136"/>
    </source>
</evidence>
<gene>
    <name evidence="7" type="ORF">OXX778_LOCUS18842</name>
</gene>
<keyword evidence="4 5" id="KW-0472">Membrane</keyword>
<feature type="transmembrane region" description="Helical" evidence="5">
    <location>
        <begin position="125"/>
        <end position="145"/>
    </location>
</feature>